<dbReference type="Proteomes" id="UP000006591">
    <property type="component" value="Chromosome 2"/>
</dbReference>
<sequence length="68" mass="7699">MGPNWNDFLACDGPQTPKRYIWRYKRASLETRNRVEASPDPEIDVVSKGGSNYGLEKKQDKAGRGLDD</sequence>
<name>A0A0E0G132_ORYNI</name>
<keyword evidence="3" id="KW-1185">Reference proteome</keyword>
<dbReference type="HOGENOM" id="CLU_2798326_0_0_1"/>
<protein>
    <submittedName>
        <fullName evidence="2">Uncharacterized protein</fullName>
    </submittedName>
</protein>
<proteinExistence type="predicted"/>
<reference evidence="2" key="2">
    <citation type="submission" date="2018-04" db="EMBL/GenBank/DDBJ databases">
        <title>OnivRS2 (Oryza nivara Reference Sequence Version 2).</title>
        <authorList>
            <person name="Zhang J."/>
            <person name="Kudrna D."/>
            <person name="Lee S."/>
            <person name="Talag J."/>
            <person name="Rajasekar S."/>
            <person name="Welchert J."/>
            <person name="Hsing Y.-I."/>
            <person name="Wing R.A."/>
        </authorList>
    </citation>
    <scope>NUCLEOTIDE SEQUENCE [LARGE SCALE GENOMIC DNA]</scope>
    <source>
        <strain evidence="2">SL10</strain>
    </source>
</reference>
<reference evidence="2" key="1">
    <citation type="submission" date="2015-04" db="UniProtKB">
        <authorList>
            <consortium name="EnsemblPlants"/>
        </authorList>
    </citation>
    <scope>IDENTIFICATION</scope>
    <source>
        <strain evidence="2">SL10</strain>
    </source>
</reference>
<dbReference type="Gramene" id="ONIVA02G03460.1">
    <property type="protein sequence ID" value="ONIVA02G03460.1"/>
    <property type="gene ID" value="ONIVA02G03460"/>
</dbReference>
<organism evidence="2">
    <name type="scientific">Oryza nivara</name>
    <name type="common">Indian wild rice</name>
    <name type="synonym">Oryza sativa f. spontanea</name>
    <dbReference type="NCBI Taxonomy" id="4536"/>
    <lineage>
        <taxon>Eukaryota</taxon>
        <taxon>Viridiplantae</taxon>
        <taxon>Streptophyta</taxon>
        <taxon>Embryophyta</taxon>
        <taxon>Tracheophyta</taxon>
        <taxon>Spermatophyta</taxon>
        <taxon>Magnoliopsida</taxon>
        <taxon>Liliopsida</taxon>
        <taxon>Poales</taxon>
        <taxon>Poaceae</taxon>
        <taxon>BOP clade</taxon>
        <taxon>Oryzoideae</taxon>
        <taxon>Oryzeae</taxon>
        <taxon>Oryzinae</taxon>
        <taxon>Oryza</taxon>
    </lineage>
</organism>
<feature type="region of interest" description="Disordered" evidence="1">
    <location>
        <begin position="32"/>
        <end position="68"/>
    </location>
</feature>
<feature type="compositionally biased region" description="Basic and acidic residues" evidence="1">
    <location>
        <begin position="55"/>
        <end position="68"/>
    </location>
</feature>
<accession>A0A0E0G132</accession>
<dbReference type="EnsemblPlants" id="ONIVA02G03460.1">
    <property type="protein sequence ID" value="ONIVA02G03460.1"/>
    <property type="gene ID" value="ONIVA02G03460"/>
</dbReference>
<evidence type="ECO:0000313" key="2">
    <source>
        <dbReference type="EnsemblPlants" id="ONIVA02G03460.1"/>
    </source>
</evidence>
<evidence type="ECO:0000313" key="3">
    <source>
        <dbReference type="Proteomes" id="UP000006591"/>
    </source>
</evidence>
<evidence type="ECO:0000256" key="1">
    <source>
        <dbReference type="SAM" id="MobiDB-lite"/>
    </source>
</evidence>
<dbReference type="AlphaFoldDB" id="A0A0E0G132"/>